<accession>A0ABZ2JHC0</accession>
<feature type="transmembrane region" description="Helical" evidence="11">
    <location>
        <begin position="808"/>
        <end position="828"/>
    </location>
</feature>
<keyword evidence="2" id="KW-0808">Transferase</keyword>
<dbReference type="Pfam" id="PF08477">
    <property type="entry name" value="Roc"/>
    <property type="match status" value="1"/>
</dbReference>
<dbReference type="Gene3D" id="3.30.310.200">
    <property type="match status" value="1"/>
</dbReference>
<evidence type="ECO:0000256" key="10">
    <source>
        <dbReference type="SAM" id="MobiDB-lite"/>
    </source>
</evidence>
<evidence type="ECO:0000259" key="12">
    <source>
        <dbReference type="PROSITE" id="PS51424"/>
    </source>
</evidence>
<evidence type="ECO:0000256" key="11">
    <source>
        <dbReference type="SAM" id="Phobius"/>
    </source>
</evidence>
<keyword evidence="14" id="KW-1185">Reference proteome</keyword>
<feature type="transmembrane region" description="Helical" evidence="11">
    <location>
        <begin position="782"/>
        <end position="802"/>
    </location>
</feature>
<evidence type="ECO:0000256" key="3">
    <source>
        <dbReference type="ARBA" id="ARBA00022737"/>
    </source>
</evidence>
<evidence type="ECO:0000256" key="2">
    <source>
        <dbReference type="ARBA" id="ARBA00022679"/>
    </source>
</evidence>
<sequence length="832" mass="94637">MSKMEFEIIGEINNILNSERRGEKDPEATTNFTEVIEAFILPFGNGRAYSTDMEGRVTGLKLGRVGPSVEKVIDLVCNLTHLKRLVIFSNDTYDIPDKILNLTKLELLWVGGALNRIPQKLFTSLKPVHASPNSAGSAINSFLSQKLINILNHPHGDEDLGDDRKNRSPNDSDTYRHRLTELSIENSAFKNEIRNNLQNATGLYVASDSLSDPPFEILRHGTEALNKYYADRAKESLPLNELKVILVGNGGAGKTSLVKRLMGESFDAKEKQTHGINIKKWMIPTDDGTEVKLNFWDFGGQQIMHATHQFFLSKRSVYILVLDGRKEEDPEYWLQHVTSFGGESPVFVVLNKVDEHPAFGANEKFLREKYKNIVGFYRVSCSKRTGVEELIKGIRSHIPEIPMIKTQWPFSWFLVKKELEEKGTEFITLEQYRNICVKHKVLDDSQEILVDFLHDLGIVLHFRDIQLLDMHVLDPRWVTEGVYRIINSKMLAEQNGVLKLDTLTDVLKYRKSQLFVYPPEKHSFLVDLMLKFEVCYRVGDDSILIPDLLDVQEPQFEFDSSNALKFVFEYDYLPTSVMLRLIVRLHEDINNMERWRTGVVLNSKTFSTKALIKADEKEKRIYVTVSGREKRDYFSVIRKTISDINVSFEKLAFRELVPLPDESGLLVDYADLIGHERSNIDEIFIGRLERKFNVQNLLNGVERKSSRESSQTINVHGNYFAGETNVHTAIQNNTTSSEKPMTQHTVSTWEKIVVMGSLVPFLGLFGYLLLRNTPIDPSLMVPLRAVMSVLVAIFGAVVPGYINVGFSAKGITIRAFGAIALFVLTFVYTPTA</sequence>
<dbReference type="SUPFAM" id="SSF52540">
    <property type="entry name" value="P-loop containing nucleoside triphosphate hydrolases"/>
    <property type="match status" value="1"/>
</dbReference>
<dbReference type="Pfam" id="PF25497">
    <property type="entry name" value="COR-B"/>
    <property type="match status" value="1"/>
</dbReference>
<dbReference type="SMART" id="SM00175">
    <property type="entry name" value="RAB"/>
    <property type="match status" value="1"/>
</dbReference>
<evidence type="ECO:0000256" key="1">
    <source>
        <dbReference type="ARBA" id="ARBA00012513"/>
    </source>
</evidence>
<keyword evidence="3" id="KW-0677">Repeat</keyword>
<dbReference type="Gene3D" id="3.40.50.300">
    <property type="entry name" value="P-loop containing nucleotide triphosphate hydrolases"/>
    <property type="match status" value="1"/>
</dbReference>
<keyword evidence="6" id="KW-0067">ATP-binding</keyword>
<protein>
    <recommendedName>
        <fullName evidence="1">non-specific serine/threonine protein kinase</fullName>
        <ecNumber evidence="1">2.7.11.1</ecNumber>
    </recommendedName>
</protein>
<comment type="catalytic activity">
    <reaction evidence="9">
        <text>L-seryl-[protein] + ATP = O-phospho-L-seryl-[protein] + ADP + H(+)</text>
        <dbReference type="Rhea" id="RHEA:17989"/>
        <dbReference type="Rhea" id="RHEA-COMP:9863"/>
        <dbReference type="Rhea" id="RHEA-COMP:11604"/>
        <dbReference type="ChEBI" id="CHEBI:15378"/>
        <dbReference type="ChEBI" id="CHEBI:29999"/>
        <dbReference type="ChEBI" id="CHEBI:30616"/>
        <dbReference type="ChEBI" id="CHEBI:83421"/>
        <dbReference type="ChEBI" id="CHEBI:456216"/>
        <dbReference type="EC" id="2.7.11.1"/>
    </reaction>
</comment>
<dbReference type="Pfam" id="PF16095">
    <property type="entry name" value="COR-A"/>
    <property type="match status" value="1"/>
</dbReference>
<dbReference type="Gene3D" id="1.10.10.10">
    <property type="entry name" value="Winged helix-like DNA-binding domain superfamily/Winged helix DNA-binding domain"/>
    <property type="match status" value="1"/>
</dbReference>
<keyword evidence="11" id="KW-1133">Transmembrane helix</keyword>
<dbReference type="InterPro" id="IPR005225">
    <property type="entry name" value="Small_GTP-bd"/>
</dbReference>
<dbReference type="Proteomes" id="UP001375228">
    <property type="component" value="Chromosome"/>
</dbReference>
<evidence type="ECO:0000256" key="4">
    <source>
        <dbReference type="ARBA" id="ARBA00022741"/>
    </source>
</evidence>
<dbReference type="EC" id="2.7.11.1" evidence="1"/>
<keyword evidence="4" id="KW-0547">Nucleotide-binding</keyword>
<name>A0ABZ2JHC0_9PSED</name>
<dbReference type="InterPro" id="IPR057263">
    <property type="entry name" value="COR-B"/>
</dbReference>
<keyword evidence="7" id="KW-0342">GTP-binding</keyword>
<comment type="catalytic activity">
    <reaction evidence="8">
        <text>L-threonyl-[protein] + ATP = O-phospho-L-threonyl-[protein] + ADP + H(+)</text>
        <dbReference type="Rhea" id="RHEA:46608"/>
        <dbReference type="Rhea" id="RHEA-COMP:11060"/>
        <dbReference type="Rhea" id="RHEA-COMP:11605"/>
        <dbReference type="ChEBI" id="CHEBI:15378"/>
        <dbReference type="ChEBI" id="CHEBI:30013"/>
        <dbReference type="ChEBI" id="CHEBI:30616"/>
        <dbReference type="ChEBI" id="CHEBI:61977"/>
        <dbReference type="ChEBI" id="CHEBI:456216"/>
        <dbReference type="EC" id="2.7.11.1"/>
    </reaction>
</comment>
<gene>
    <name evidence="13" type="ORF">V9385_08705</name>
</gene>
<dbReference type="NCBIfam" id="TIGR00231">
    <property type="entry name" value="small_GTP"/>
    <property type="match status" value="1"/>
</dbReference>
<dbReference type="PRINTS" id="PR00449">
    <property type="entry name" value="RASTRNSFRMNG"/>
</dbReference>
<feature type="transmembrane region" description="Helical" evidence="11">
    <location>
        <begin position="752"/>
        <end position="770"/>
    </location>
</feature>
<keyword evidence="11" id="KW-0472">Membrane</keyword>
<evidence type="ECO:0000313" key="14">
    <source>
        <dbReference type="Proteomes" id="UP001375228"/>
    </source>
</evidence>
<feature type="domain" description="Roc" evidence="12">
    <location>
        <begin position="235"/>
        <end position="401"/>
    </location>
</feature>
<dbReference type="InterPro" id="IPR036388">
    <property type="entry name" value="WH-like_DNA-bd_sf"/>
</dbReference>
<evidence type="ECO:0000256" key="7">
    <source>
        <dbReference type="ARBA" id="ARBA00023134"/>
    </source>
</evidence>
<proteinExistence type="predicted"/>
<dbReference type="InterPro" id="IPR027417">
    <property type="entry name" value="P-loop_NTPase"/>
</dbReference>
<reference evidence="13 14" key="1">
    <citation type="submission" date="2024-03" db="EMBL/GenBank/DDBJ databases">
        <title>Pseudomonas juntendi.</title>
        <authorList>
            <person name="Liu Y."/>
        </authorList>
    </citation>
    <scope>NUCLEOTIDE SEQUENCE [LARGE SCALE GENOMIC DNA]</scope>
    <source>
        <strain evidence="13 14">L4046hy</strain>
    </source>
</reference>
<dbReference type="InterPro" id="IPR032171">
    <property type="entry name" value="COR-A"/>
</dbReference>
<evidence type="ECO:0000256" key="5">
    <source>
        <dbReference type="ARBA" id="ARBA00022777"/>
    </source>
</evidence>
<dbReference type="Gene3D" id="1.10.10.2200">
    <property type="match status" value="1"/>
</dbReference>
<feature type="region of interest" description="Disordered" evidence="10">
    <location>
        <begin position="154"/>
        <end position="175"/>
    </location>
</feature>
<dbReference type="PANTHER" id="PTHR47679:SF2">
    <property type="entry name" value="C-TERMINAL OF ROC (COR) DOMAIN-CONTAINING PROTEIN"/>
    <property type="match status" value="1"/>
</dbReference>
<dbReference type="InterPro" id="IPR020859">
    <property type="entry name" value="ROC"/>
</dbReference>
<dbReference type="RefSeq" id="WP_338725033.1">
    <property type="nucleotide sequence ID" value="NZ_CP146690.1"/>
</dbReference>
<keyword evidence="5" id="KW-0418">Kinase</keyword>
<evidence type="ECO:0000313" key="13">
    <source>
        <dbReference type="EMBL" id="WWY22658.1"/>
    </source>
</evidence>
<evidence type="ECO:0000256" key="9">
    <source>
        <dbReference type="ARBA" id="ARBA00048679"/>
    </source>
</evidence>
<evidence type="ECO:0000256" key="8">
    <source>
        <dbReference type="ARBA" id="ARBA00047899"/>
    </source>
</evidence>
<dbReference type="EMBL" id="CP146691">
    <property type="protein sequence ID" value="WWY22658.1"/>
    <property type="molecule type" value="Genomic_DNA"/>
</dbReference>
<dbReference type="PROSITE" id="PS51424">
    <property type="entry name" value="ROC"/>
    <property type="match status" value="1"/>
</dbReference>
<organism evidence="13 14">
    <name type="scientific">Pseudomonas juntendi</name>
    <dbReference type="NCBI Taxonomy" id="2666183"/>
    <lineage>
        <taxon>Bacteria</taxon>
        <taxon>Pseudomonadati</taxon>
        <taxon>Pseudomonadota</taxon>
        <taxon>Gammaproteobacteria</taxon>
        <taxon>Pseudomonadales</taxon>
        <taxon>Pseudomonadaceae</taxon>
        <taxon>Pseudomonas</taxon>
    </lineage>
</organism>
<evidence type="ECO:0000256" key="6">
    <source>
        <dbReference type="ARBA" id="ARBA00022840"/>
    </source>
</evidence>
<keyword evidence="11" id="KW-0812">Transmembrane</keyword>
<dbReference type="PANTHER" id="PTHR47679">
    <property type="entry name" value="PROTEIN TORNADO 1"/>
    <property type="match status" value="1"/>
</dbReference>